<feature type="domain" description="Zn(2)-C6 fungal-type" evidence="6">
    <location>
        <begin position="34"/>
        <end position="63"/>
    </location>
</feature>
<protein>
    <recommendedName>
        <fullName evidence="6">Zn(2)-C6 fungal-type domain-containing protein</fullName>
    </recommendedName>
</protein>
<keyword evidence="8" id="KW-1185">Reference proteome</keyword>
<sequence length="478" mass="53663">MKKEPIEPSSASPQPNKKVKKEEAKKGEKDNRKSCSECRRLKAKCDRVFPCSNCRRRGCAVVCPDGDLSCMQGKRLVLASTEQLHERIAQLEAALSQSHSKTNSTQHPLLAPQYLDGGFVNNPPPPINETLQLLKPSLSPPALSKTTSLGETSPKERSSASSFTVLTPKMSIERSSSQGRMAVGSLLLDADKAAIEGKREDEWVGENAAPAMIVGNVGQHPSSDTVEHQKVVDRLRKILRILPPREETRRRANSFWVGSQWYNSMIKREEFENVYEPAVYSPTPTNPLSPHKLACVLMVLVLDCYFDLDLEEDNPIIGEYWEGAQQCFDTRFGWAASVAGVQALALATLFVGFGWRGARASNFYWLRQMTSAAQQLGLHKDPHHSLPEDEREFRRRVFWDCYTIDCLMSINHGQRSAIPLENIETLMPTTGATMMHKLKYEYMRTVKTSVIDIGCRPDSAPASWEQISAVHRVLMQYE</sequence>
<dbReference type="Gene3D" id="4.10.240.10">
    <property type="entry name" value="Zn(2)-C6 fungal-type DNA-binding domain"/>
    <property type="match status" value="1"/>
</dbReference>
<accession>A0AAD9L7A2</accession>
<evidence type="ECO:0000313" key="8">
    <source>
        <dbReference type="Proteomes" id="UP001182556"/>
    </source>
</evidence>
<feature type="compositionally biased region" description="Low complexity" evidence="4">
    <location>
        <begin position="138"/>
        <end position="149"/>
    </location>
</feature>
<dbReference type="GO" id="GO:0008270">
    <property type="term" value="F:zinc ion binding"/>
    <property type="evidence" value="ECO:0007669"/>
    <property type="project" value="InterPro"/>
</dbReference>
<evidence type="ECO:0000256" key="1">
    <source>
        <dbReference type="ARBA" id="ARBA00004123"/>
    </source>
</evidence>
<dbReference type="GO" id="GO:0006351">
    <property type="term" value="P:DNA-templated transcription"/>
    <property type="evidence" value="ECO:0007669"/>
    <property type="project" value="InterPro"/>
</dbReference>
<proteinExistence type="predicted"/>
<keyword evidence="5" id="KW-0472">Membrane</keyword>
<dbReference type="SMART" id="SM00066">
    <property type="entry name" value="GAL4"/>
    <property type="match status" value="1"/>
</dbReference>
<dbReference type="Pfam" id="PF04082">
    <property type="entry name" value="Fungal_trans"/>
    <property type="match status" value="1"/>
</dbReference>
<comment type="subcellular location">
    <subcellularLocation>
        <location evidence="1">Nucleus</location>
    </subcellularLocation>
</comment>
<dbReference type="InterPro" id="IPR001138">
    <property type="entry name" value="Zn2Cys6_DnaBD"/>
</dbReference>
<organism evidence="7 8">
    <name type="scientific">Papiliotrema laurentii</name>
    <name type="common">Cryptococcus laurentii</name>
    <dbReference type="NCBI Taxonomy" id="5418"/>
    <lineage>
        <taxon>Eukaryota</taxon>
        <taxon>Fungi</taxon>
        <taxon>Dikarya</taxon>
        <taxon>Basidiomycota</taxon>
        <taxon>Agaricomycotina</taxon>
        <taxon>Tremellomycetes</taxon>
        <taxon>Tremellales</taxon>
        <taxon>Rhynchogastremaceae</taxon>
        <taxon>Papiliotrema</taxon>
    </lineage>
</organism>
<comment type="caution">
    <text evidence="7">The sequence shown here is derived from an EMBL/GenBank/DDBJ whole genome shotgun (WGS) entry which is preliminary data.</text>
</comment>
<dbReference type="InterPro" id="IPR036864">
    <property type="entry name" value="Zn2-C6_fun-type_DNA-bd_sf"/>
</dbReference>
<dbReference type="GO" id="GO:0003677">
    <property type="term" value="F:DNA binding"/>
    <property type="evidence" value="ECO:0007669"/>
    <property type="project" value="InterPro"/>
</dbReference>
<dbReference type="PROSITE" id="PS00463">
    <property type="entry name" value="ZN2_CY6_FUNGAL_1"/>
    <property type="match status" value="1"/>
</dbReference>
<dbReference type="CDD" id="cd00067">
    <property type="entry name" value="GAL4"/>
    <property type="match status" value="1"/>
</dbReference>
<evidence type="ECO:0000313" key="7">
    <source>
        <dbReference type="EMBL" id="KAK1925718.1"/>
    </source>
</evidence>
<dbReference type="PANTHER" id="PTHR31001">
    <property type="entry name" value="UNCHARACTERIZED TRANSCRIPTIONAL REGULATORY PROTEIN"/>
    <property type="match status" value="1"/>
</dbReference>
<dbReference type="GO" id="GO:0005634">
    <property type="term" value="C:nucleus"/>
    <property type="evidence" value="ECO:0007669"/>
    <property type="project" value="UniProtKB-SubCell"/>
</dbReference>
<dbReference type="SUPFAM" id="SSF57701">
    <property type="entry name" value="Zn2/Cys6 DNA-binding domain"/>
    <property type="match status" value="1"/>
</dbReference>
<gene>
    <name evidence="7" type="ORF">DB88DRAFT_437001</name>
</gene>
<dbReference type="CDD" id="cd12148">
    <property type="entry name" value="fungal_TF_MHR"/>
    <property type="match status" value="1"/>
</dbReference>
<evidence type="ECO:0000256" key="4">
    <source>
        <dbReference type="SAM" id="MobiDB-lite"/>
    </source>
</evidence>
<evidence type="ECO:0000256" key="5">
    <source>
        <dbReference type="SAM" id="Phobius"/>
    </source>
</evidence>
<dbReference type="AlphaFoldDB" id="A0AAD9L7A2"/>
<dbReference type="GO" id="GO:0000981">
    <property type="term" value="F:DNA-binding transcription factor activity, RNA polymerase II-specific"/>
    <property type="evidence" value="ECO:0007669"/>
    <property type="project" value="InterPro"/>
</dbReference>
<keyword evidence="5" id="KW-1133">Transmembrane helix</keyword>
<feature type="region of interest" description="Disordered" evidence="4">
    <location>
        <begin position="138"/>
        <end position="163"/>
    </location>
</feature>
<keyword evidence="3" id="KW-0539">Nucleus</keyword>
<evidence type="ECO:0000256" key="2">
    <source>
        <dbReference type="ARBA" id="ARBA00022723"/>
    </source>
</evidence>
<dbReference type="PANTHER" id="PTHR31001:SF56">
    <property type="entry name" value="ZN(2)-C6 FUNGAL-TYPE DOMAIN-CONTAINING PROTEIN"/>
    <property type="match status" value="1"/>
</dbReference>
<feature type="region of interest" description="Disordered" evidence="4">
    <location>
        <begin position="1"/>
        <end position="31"/>
    </location>
</feature>
<keyword evidence="2" id="KW-0479">Metal-binding</keyword>
<dbReference type="InterPro" id="IPR050613">
    <property type="entry name" value="Sec_Metabolite_Reg"/>
</dbReference>
<feature type="compositionally biased region" description="Basic and acidic residues" evidence="4">
    <location>
        <begin position="20"/>
        <end position="31"/>
    </location>
</feature>
<evidence type="ECO:0000259" key="6">
    <source>
        <dbReference type="PROSITE" id="PS50048"/>
    </source>
</evidence>
<dbReference type="SMART" id="SM00906">
    <property type="entry name" value="Fungal_trans"/>
    <property type="match status" value="1"/>
</dbReference>
<dbReference type="PROSITE" id="PS50048">
    <property type="entry name" value="ZN2_CY6_FUNGAL_2"/>
    <property type="match status" value="1"/>
</dbReference>
<evidence type="ECO:0000256" key="3">
    <source>
        <dbReference type="ARBA" id="ARBA00023242"/>
    </source>
</evidence>
<dbReference type="Pfam" id="PF00172">
    <property type="entry name" value="Zn_clus"/>
    <property type="match status" value="1"/>
</dbReference>
<dbReference type="InterPro" id="IPR007219">
    <property type="entry name" value="XnlR_reg_dom"/>
</dbReference>
<keyword evidence="5" id="KW-0812">Transmembrane</keyword>
<name>A0AAD9L7A2_PAPLA</name>
<reference evidence="7" key="1">
    <citation type="submission" date="2023-02" db="EMBL/GenBank/DDBJ databases">
        <title>Identification and recombinant expression of a fungal hydrolase from Papiliotrema laurentii that hydrolyzes apple cutin and clears colloidal polyester polyurethane.</title>
        <authorList>
            <consortium name="DOE Joint Genome Institute"/>
            <person name="Roman V.A."/>
            <person name="Bojanowski C."/>
            <person name="Crable B.R."/>
            <person name="Wagner D.N."/>
            <person name="Hung C.S."/>
            <person name="Nadeau L.J."/>
            <person name="Schratz L."/>
            <person name="Haridas S."/>
            <person name="Pangilinan J."/>
            <person name="Lipzen A."/>
            <person name="Na H."/>
            <person name="Yan M."/>
            <person name="Ng V."/>
            <person name="Grigoriev I.V."/>
            <person name="Spatafora J.W."/>
            <person name="Barlow D."/>
            <person name="Biffinger J."/>
            <person name="Kelley-Loughnane N."/>
            <person name="Varaljay V.A."/>
            <person name="Crookes-Goodson W.J."/>
        </authorList>
    </citation>
    <scope>NUCLEOTIDE SEQUENCE</scope>
    <source>
        <strain evidence="7">5307AH</strain>
    </source>
</reference>
<dbReference type="EMBL" id="JAODAN010000003">
    <property type="protein sequence ID" value="KAK1925718.1"/>
    <property type="molecule type" value="Genomic_DNA"/>
</dbReference>
<dbReference type="Proteomes" id="UP001182556">
    <property type="component" value="Unassembled WGS sequence"/>
</dbReference>
<feature type="transmembrane region" description="Helical" evidence="5">
    <location>
        <begin position="332"/>
        <end position="355"/>
    </location>
</feature>